<dbReference type="Pfam" id="PF16921">
    <property type="entry name" value="Tex_YqgF"/>
    <property type="match status" value="1"/>
</dbReference>
<dbReference type="Pfam" id="PF22706">
    <property type="entry name" value="Tex_central_region"/>
    <property type="match status" value="1"/>
</dbReference>
<dbReference type="Pfam" id="PF12836">
    <property type="entry name" value="HHH_3"/>
    <property type="match status" value="1"/>
</dbReference>
<dbReference type="InterPro" id="IPR044146">
    <property type="entry name" value="S1_Tex"/>
</dbReference>
<dbReference type="AlphaFoldDB" id="A0A6N6M6L5"/>
<feature type="domain" description="S1 motif" evidence="1">
    <location>
        <begin position="635"/>
        <end position="704"/>
    </location>
</feature>
<dbReference type="Gene3D" id="1.10.10.650">
    <property type="entry name" value="RuvA domain 2-like"/>
    <property type="match status" value="1"/>
</dbReference>
<dbReference type="Proteomes" id="UP000435357">
    <property type="component" value="Unassembled WGS sequence"/>
</dbReference>
<comment type="caution">
    <text evidence="2">The sequence shown here is derived from an EMBL/GenBank/DDBJ whole genome shotgun (WGS) entry which is preliminary data.</text>
</comment>
<dbReference type="InterPro" id="IPR041692">
    <property type="entry name" value="HHH_9"/>
</dbReference>
<dbReference type="PANTHER" id="PTHR10724">
    <property type="entry name" value="30S RIBOSOMAL PROTEIN S1"/>
    <property type="match status" value="1"/>
</dbReference>
<evidence type="ECO:0000259" key="1">
    <source>
        <dbReference type="PROSITE" id="PS50126"/>
    </source>
</evidence>
<dbReference type="Pfam" id="PF17674">
    <property type="entry name" value="HHH_9"/>
    <property type="match status" value="1"/>
</dbReference>
<dbReference type="InterPro" id="IPR023319">
    <property type="entry name" value="Tex-like_HTH_dom_sf"/>
</dbReference>
<evidence type="ECO:0000313" key="2">
    <source>
        <dbReference type="EMBL" id="KAB1063951.1"/>
    </source>
</evidence>
<dbReference type="Gene3D" id="3.30.420.140">
    <property type="entry name" value="YqgF/RNase H-like domain"/>
    <property type="match status" value="1"/>
</dbReference>
<dbReference type="FunFam" id="2.40.50.140:FF:000051">
    <property type="entry name" value="RNA-binding transcriptional accessory protein"/>
    <property type="match status" value="1"/>
</dbReference>
<protein>
    <submittedName>
        <fullName evidence="2">RNA-binding transcriptional accessory protein</fullName>
    </submittedName>
</protein>
<dbReference type="FunFam" id="3.30.420.140:FF:000001">
    <property type="entry name" value="RNA-binding transcriptional accessory protein"/>
    <property type="match status" value="1"/>
</dbReference>
<dbReference type="InterPro" id="IPR032639">
    <property type="entry name" value="Tex_YqgF"/>
</dbReference>
<dbReference type="RefSeq" id="WP_151167977.1">
    <property type="nucleotide sequence ID" value="NZ_WACR01000006.1"/>
</dbReference>
<accession>A0A6N6M6L5</accession>
<dbReference type="Pfam" id="PF09371">
    <property type="entry name" value="Tex_N"/>
    <property type="match status" value="1"/>
</dbReference>
<dbReference type="Gene3D" id="1.10.150.310">
    <property type="entry name" value="Tex RuvX-like domain-like"/>
    <property type="match status" value="1"/>
</dbReference>
<dbReference type="GO" id="GO:0006412">
    <property type="term" value="P:translation"/>
    <property type="evidence" value="ECO:0007669"/>
    <property type="project" value="TreeGrafter"/>
</dbReference>
<dbReference type="Pfam" id="PF00575">
    <property type="entry name" value="S1"/>
    <property type="match status" value="1"/>
</dbReference>
<evidence type="ECO:0000313" key="3">
    <source>
        <dbReference type="Proteomes" id="UP000435357"/>
    </source>
</evidence>
<dbReference type="FunFam" id="1.10.150.310:FF:000001">
    <property type="entry name" value="RNA-binding transcriptional accessory protein"/>
    <property type="match status" value="1"/>
</dbReference>
<dbReference type="InterPro" id="IPR003029">
    <property type="entry name" value="S1_domain"/>
</dbReference>
<organism evidence="2 3">
    <name type="scientific">Salibacter halophilus</name>
    <dbReference type="NCBI Taxonomy" id="1803916"/>
    <lineage>
        <taxon>Bacteria</taxon>
        <taxon>Pseudomonadati</taxon>
        <taxon>Bacteroidota</taxon>
        <taxon>Flavobacteriia</taxon>
        <taxon>Flavobacteriales</taxon>
        <taxon>Salibacteraceae</taxon>
        <taxon>Salibacter</taxon>
    </lineage>
</organism>
<dbReference type="Gene3D" id="1.10.3500.10">
    <property type="entry name" value="Tex N-terminal region-like"/>
    <property type="match status" value="1"/>
</dbReference>
<dbReference type="GO" id="GO:0003729">
    <property type="term" value="F:mRNA binding"/>
    <property type="evidence" value="ECO:0007669"/>
    <property type="project" value="TreeGrafter"/>
</dbReference>
<dbReference type="PROSITE" id="PS50126">
    <property type="entry name" value="S1"/>
    <property type="match status" value="1"/>
</dbReference>
<dbReference type="GO" id="GO:0006139">
    <property type="term" value="P:nucleobase-containing compound metabolic process"/>
    <property type="evidence" value="ECO:0007669"/>
    <property type="project" value="InterPro"/>
</dbReference>
<dbReference type="InterPro" id="IPR037027">
    <property type="entry name" value="YqgF/RNaseH-like_dom_sf"/>
</dbReference>
<name>A0A6N6M6L5_9FLAO</name>
<dbReference type="PANTHER" id="PTHR10724:SF10">
    <property type="entry name" value="S1 RNA-BINDING DOMAIN-CONTAINING PROTEIN 1"/>
    <property type="match status" value="1"/>
</dbReference>
<dbReference type="SUPFAM" id="SSF53098">
    <property type="entry name" value="Ribonuclease H-like"/>
    <property type="match status" value="1"/>
</dbReference>
<dbReference type="CDD" id="cd05685">
    <property type="entry name" value="S1_Tex"/>
    <property type="match status" value="1"/>
</dbReference>
<dbReference type="OrthoDB" id="9804714at2"/>
<dbReference type="InterPro" id="IPR010994">
    <property type="entry name" value="RuvA_2-like"/>
</dbReference>
<sequence length="707" mass="80370">MSIISAISQITNIPENQVKKTLALFDDGATIPFVARYRKEVTGGLDETQLEKIVNEHERIQNFEKRRKYILETLAEKEVLTDELKKEIESAQTEQELEDLYLPYKTKRATKAEKARKAGLEPLAKMMMAQRDPDLENKAQRFVNDQFESVDDALQGARDIVAEWMSENSIVRQRLREMFKKFARIESKVVKSKKEEAERYRDYWDMQQTLSKIPSHRLLAMRRGENEDFLRVKIEIDEDRAQQFMERFFVKRDSACREEIELVIKDAYKRLLKPSLENEFAAKSKEKADQQAINIFKTNLQQLLLTAPVGEKRTLAIDPGFRTGCKLVCIDEHGDLLHNETIYPHPPQNEKGRAKSKINQLVNTFKIDAIAIGNGTAGRETEILIKGVRFEKDVEVFVVNEAGASVYSASSIARKEFPKYDVTVRGAVSIGRRLQDPLAELVKIDPKSIGVGQYQHDVDQKMLQSALDQTVINTVNQVGVELNTASEYLLQYVSGLNKGSAQKIVTHRSKINGFKSRKELLEVSGLGPKAFQQCAGFLRIRNGENVLDNTAVHPESYDIVKKMAKSLSIRTEELAGNRELLEKLDLTNFVNEEVGLPTLKDIVEELKKPGRDPRKKAKMFEFDKSLKSIESVEEGMIVPGIVTNLTNFGAFVDIGIKQNGLIHVSEIANEFVDDPTQHLHLDQQVRVKIIGVDVERKRIACSLKQVD</sequence>
<dbReference type="SMART" id="SM00316">
    <property type="entry name" value="S1"/>
    <property type="match status" value="1"/>
</dbReference>
<dbReference type="SUPFAM" id="SSF158832">
    <property type="entry name" value="Tex N-terminal region-like"/>
    <property type="match status" value="1"/>
</dbReference>
<dbReference type="InterPro" id="IPR012337">
    <property type="entry name" value="RNaseH-like_sf"/>
</dbReference>
<dbReference type="SUPFAM" id="SSF50249">
    <property type="entry name" value="Nucleic acid-binding proteins"/>
    <property type="match status" value="1"/>
</dbReference>
<dbReference type="InterPro" id="IPR006641">
    <property type="entry name" value="YqgF/RNaseH-like_dom"/>
</dbReference>
<dbReference type="InterPro" id="IPR018974">
    <property type="entry name" value="Tex-like_N"/>
</dbReference>
<dbReference type="Gene3D" id="2.40.50.140">
    <property type="entry name" value="Nucleic acid-binding proteins"/>
    <property type="match status" value="1"/>
</dbReference>
<dbReference type="InterPro" id="IPR055179">
    <property type="entry name" value="Tex-like_central_region"/>
</dbReference>
<proteinExistence type="predicted"/>
<gene>
    <name evidence="2" type="ORF">F3059_07900</name>
</gene>
<dbReference type="SMART" id="SM00732">
    <property type="entry name" value="YqgFc"/>
    <property type="match status" value="1"/>
</dbReference>
<dbReference type="InterPro" id="IPR012340">
    <property type="entry name" value="NA-bd_OB-fold"/>
</dbReference>
<reference evidence="2 3" key="1">
    <citation type="submission" date="2019-09" db="EMBL/GenBank/DDBJ databases">
        <title>Genomes of Cryomorphaceae.</title>
        <authorList>
            <person name="Bowman J.P."/>
        </authorList>
    </citation>
    <scope>NUCLEOTIDE SEQUENCE [LARGE SCALE GENOMIC DNA]</scope>
    <source>
        <strain evidence="2 3">KCTC 52047</strain>
    </source>
</reference>
<dbReference type="EMBL" id="WACR01000006">
    <property type="protein sequence ID" value="KAB1063951.1"/>
    <property type="molecule type" value="Genomic_DNA"/>
</dbReference>
<dbReference type="GO" id="GO:0003735">
    <property type="term" value="F:structural constituent of ribosome"/>
    <property type="evidence" value="ECO:0007669"/>
    <property type="project" value="TreeGrafter"/>
</dbReference>
<dbReference type="InterPro" id="IPR023323">
    <property type="entry name" value="Tex-like_dom_sf"/>
</dbReference>
<keyword evidence="3" id="KW-1185">Reference proteome</keyword>
<dbReference type="SUPFAM" id="SSF47781">
    <property type="entry name" value="RuvA domain 2-like"/>
    <property type="match status" value="2"/>
</dbReference>
<dbReference type="GO" id="GO:0005737">
    <property type="term" value="C:cytoplasm"/>
    <property type="evidence" value="ECO:0007669"/>
    <property type="project" value="UniProtKB-ARBA"/>
</dbReference>
<dbReference type="FunFam" id="1.10.10.650:FF:000001">
    <property type="entry name" value="S1 RNA-binding domain 1"/>
    <property type="match status" value="1"/>
</dbReference>
<dbReference type="InterPro" id="IPR050437">
    <property type="entry name" value="Ribos_protein_bS1-like"/>
</dbReference>